<dbReference type="Gene3D" id="3.40.640.10">
    <property type="entry name" value="Type I PLP-dependent aspartate aminotransferase-like (Major domain)"/>
    <property type="match status" value="1"/>
</dbReference>
<proteinExistence type="inferred from homology"/>
<evidence type="ECO:0000256" key="6">
    <source>
        <dbReference type="PIRSR" id="PIRSR602129-50"/>
    </source>
</evidence>
<dbReference type="PANTHER" id="PTHR45677">
    <property type="entry name" value="GLUTAMATE DECARBOXYLASE-RELATED"/>
    <property type="match status" value="1"/>
</dbReference>
<dbReference type="InterPro" id="IPR002129">
    <property type="entry name" value="PyrdxlP-dep_de-COase"/>
</dbReference>
<dbReference type="GO" id="GO:0030170">
    <property type="term" value="F:pyridoxal phosphate binding"/>
    <property type="evidence" value="ECO:0007669"/>
    <property type="project" value="InterPro"/>
</dbReference>
<feature type="modified residue" description="N6-(pyridoxal phosphate)lysine" evidence="6">
    <location>
        <position position="313"/>
    </location>
</feature>
<dbReference type="GO" id="GO:0004058">
    <property type="term" value="F:aromatic-L-amino-acid decarboxylase activity"/>
    <property type="evidence" value="ECO:0007669"/>
    <property type="project" value="UniProtKB-ARBA"/>
</dbReference>
<reference evidence="8 9" key="1">
    <citation type="submission" date="2013-08" db="EMBL/GenBank/DDBJ databases">
        <title>Genome sequencing of Cellulomonas bogoriensis 69B4.</title>
        <authorList>
            <person name="Chen F."/>
            <person name="Li Y."/>
            <person name="Wang G."/>
        </authorList>
    </citation>
    <scope>NUCLEOTIDE SEQUENCE [LARGE SCALE GENOMIC DNA]</scope>
    <source>
        <strain evidence="8 9">69B4</strain>
    </source>
</reference>
<dbReference type="InterPro" id="IPR015421">
    <property type="entry name" value="PyrdxlP-dep_Trfase_major"/>
</dbReference>
<dbReference type="PRINTS" id="PR00800">
    <property type="entry name" value="YHDCRBOXLASE"/>
</dbReference>
<dbReference type="InterPro" id="IPR015422">
    <property type="entry name" value="PyrdxlP-dep_Trfase_small"/>
</dbReference>
<dbReference type="OrthoDB" id="3335676at2"/>
<evidence type="ECO:0000256" key="4">
    <source>
        <dbReference type="ARBA" id="ARBA00022898"/>
    </source>
</evidence>
<dbReference type="Gene3D" id="3.90.1150.10">
    <property type="entry name" value="Aspartate Aminotransferase, domain 1"/>
    <property type="match status" value="1"/>
</dbReference>
<evidence type="ECO:0000256" key="5">
    <source>
        <dbReference type="ARBA" id="ARBA00023239"/>
    </source>
</evidence>
<keyword evidence="5 7" id="KW-0456">Lyase</keyword>
<name>A0A0A0BZJ6_9CELL</name>
<dbReference type="EMBL" id="AXCZ01000093">
    <property type="protein sequence ID" value="KGM12599.1"/>
    <property type="molecule type" value="Genomic_DNA"/>
</dbReference>
<dbReference type="InterPro" id="IPR015424">
    <property type="entry name" value="PyrdxlP-dep_Trfase"/>
</dbReference>
<evidence type="ECO:0000256" key="7">
    <source>
        <dbReference type="RuleBase" id="RU000382"/>
    </source>
</evidence>
<evidence type="ECO:0000256" key="2">
    <source>
        <dbReference type="ARBA" id="ARBA00009533"/>
    </source>
</evidence>
<dbReference type="GO" id="GO:0006520">
    <property type="term" value="P:amino acid metabolic process"/>
    <property type="evidence" value="ECO:0007669"/>
    <property type="project" value="InterPro"/>
</dbReference>
<dbReference type="GO" id="GO:0005737">
    <property type="term" value="C:cytoplasm"/>
    <property type="evidence" value="ECO:0007669"/>
    <property type="project" value="TreeGrafter"/>
</dbReference>
<dbReference type="InterPro" id="IPR010977">
    <property type="entry name" value="Aromatic_deC"/>
</dbReference>
<dbReference type="GO" id="GO:0019752">
    <property type="term" value="P:carboxylic acid metabolic process"/>
    <property type="evidence" value="ECO:0007669"/>
    <property type="project" value="InterPro"/>
</dbReference>
<gene>
    <name evidence="8" type="ORF">N869_01640</name>
</gene>
<evidence type="ECO:0000313" key="8">
    <source>
        <dbReference type="EMBL" id="KGM12599.1"/>
    </source>
</evidence>
<comment type="cofactor">
    <cofactor evidence="1 6 7">
        <name>pyridoxal 5'-phosphate</name>
        <dbReference type="ChEBI" id="CHEBI:597326"/>
    </cofactor>
</comment>
<evidence type="ECO:0000256" key="1">
    <source>
        <dbReference type="ARBA" id="ARBA00001933"/>
    </source>
</evidence>
<keyword evidence="9" id="KW-1185">Reference proteome</keyword>
<dbReference type="PANTHER" id="PTHR45677:SF8">
    <property type="entry name" value="CYSTEINE SULFINIC ACID DECARBOXYLASE"/>
    <property type="match status" value="1"/>
</dbReference>
<keyword evidence="3" id="KW-0210">Decarboxylase</keyword>
<accession>A0A0A0BZJ6</accession>
<keyword evidence="4 6" id="KW-0663">Pyridoxal phosphate</keyword>
<dbReference type="Proteomes" id="UP000054314">
    <property type="component" value="Unassembled WGS sequence"/>
</dbReference>
<organism evidence="8 9">
    <name type="scientific">Cellulomonas bogoriensis 69B4 = DSM 16987</name>
    <dbReference type="NCBI Taxonomy" id="1386082"/>
    <lineage>
        <taxon>Bacteria</taxon>
        <taxon>Bacillati</taxon>
        <taxon>Actinomycetota</taxon>
        <taxon>Actinomycetes</taxon>
        <taxon>Micrococcales</taxon>
        <taxon>Cellulomonadaceae</taxon>
        <taxon>Cellulomonas</taxon>
    </lineage>
</organism>
<dbReference type="AlphaFoldDB" id="A0A0A0BZJ6"/>
<dbReference type="SUPFAM" id="SSF53383">
    <property type="entry name" value="PLP-dependent transferases"/>
    <property type="match status" value="1"/>
</dbReference>
<dbReference type="Pfam" id="PF00282">
    <property type="entry name" value="Pyridoxal_deC"/>
    <property type="match status" value="1"/>
</dbReference>
<evidence type="ECO:0000313" key="9">
    <source>
        <dbReference type="Proteomes" id="UP000054314"/>
    </source>
</evidence>
<comment type="caution">
    <text evidence="8">The sequence shown here is derived from an EMBL/GenBank/DDBJ whole genome shotgun (WGS) entry which is preliminary data.</text>
</comment>
<dbReference type="RefSeq" id="WP_084136813.1">
    <property type="nucleotide sequence ID" value="NZ_AXCZ01000093.1"/>
</dbReference>
<comment type="similarity">
    <text evidence="2 7">Belongs to the group II decarboxylase family.</text>
</comment>
<protein>
    <submittedName>
        <fullName evidence="8">Pyridoxal-dependent decarboxylase</fullName>
    </submittedName>
</protein>
<evidence type="ECO:0000256" key="3">
    <source>
        <dbReference type="ARBA" id="ARBA00022793"/>
    </source>
</evidence>
<sequence>MSTAPVHIGGPPHPVAATGEPALLDATGVEHLAANLDQARDLLTAAFAGPRTPFSGITPAESAALVGAVDLDDALGDTVAALDEVRRLYVDHAVWFDHPHYQAHLNCPVALPAVVADLLATAVNSSLDTWDQSGPATHMERHLLTWTAGRMGFGPAADGIFTSGGTQSNLHALLVARGEALARGAAQHDLRVLTTGHTHFSARTSAKVLGLAPDAVVTVATEPGGRMDPTELDRTLTDLHRQGRTVMAVVATAGTTDLGVVDPLTAIAGTCRRHQVWFHVDAAYGGGLLVSRRRRALLDGIERADSVTVDFHKTFFQPVASSAVLVADRATLRHVTHHAHYLNPHDEHAVPNQVDKSMQTTRRFDALKLWMTLRVLGPDRIGDMLDTVIDLAAQVRDDLAVDPDFAVVTGTDLSTVLFRFEESGVDAAVLDRVNREARDRLFATGMAAVARTVLDGRTWLKLTLLNPATTLQDVRRVLDLVRGHARHALADRTGPGPGGTTTGRTS</sequence>